<proteinExistence type="predicted"/>
<evidence type="ECO:0000313" key="1">
    <source>
        <dbReference type="EMBL" id="SHJ17151.1"/>
    </source>
</evidence>
<gene>
    <name evidence="1" type="ORF">SAMN02745751_01915</name>
</gene>
<name>A0A1M6H4J3_9FIRM</name>
<organism evidence="1 2">
    <name type="scientific">Dethiosulfatibacter aminovorans DSM 17477</name>
    <dbReference type="NCBI Taxonomy" id="1121476"/>
    <lineage>
        <taxon>Bacteria</taxon>
        <taxon>Bacillati</taxon>
        <taxon>Bacillota</taxon>
        <taxon>Tissierellia</taxon>
        <taxon>Dethiosulfatibacter</taxon>
    </lineage>
</organism>
<protein>
    <submittedName>
        <fullName evidence="1">Uncharacterized protein</fullName>
    </submittedName>
</protein>
<accession>A0A1M6H4J3</accession>
<sequence>MYFRKSRNLKNYIPIDGRQVDWKFGGVKMFDLETYDGRDLYDKIEYNRKRKCKSYDNYFMGFCDNMKRIY</sequence>
<evidence type="ECO:0000313" key="2">
    <source>
        <dbReference type="Proteomes" id="UP000184052"/>
    </source>
</evidence>
<reference evidence="1 2" key="1">
    <citation type="submission" date="2016-11" db="EMBL/GenBank/DDBJ databases">
        <authorList>
            <person name="Jaros S."/>
            <person name="Januszkiewicz K."/>
            <person name="Wedrychowicz H."/>
        </authorList>
    </citation>
    <scope>NUCLEOTIDE SEQUENCE [LARGE SCALE GENOMIC DNA]</scope>
    <source>
        <strain evidence="1 2">DSM 17477</strain>
    </source>
</reference>
<dbReference type="STRING" id="1121476.SAMN02745751_01915"/>
<keyword evidence="2" id="KW-1185">Reference proteome</keyword>
<dbReference type="Proteomes" id="UP000184052">
    <property type="component" value="Unassembled WGS sequence"/>
</dbReference>
<dbReference type="AlphaFoldDB" id="A0A1M6H4J3"/>
<dbReference type="EMBL" id="FQZL01000012">
    <property type="protein sequence ID" value="SHJ17151.1"/>
    <property type="molecule type" value="Genomic_DNA"/>
</dbReference>